<evidence type="ECO:0000256" key="6">
    <source>
        <dbReference type="ARBA" id="ARBA00022842"/>
    </source>
</evidence>
<dbReference type="InterPro" id="IPR022907">
    <property type="entry name" value="VapC_family"/>
</dbReference>
<sequence length="141" mass="15759">MIVLDTNVISEFLRPEPSRAVREWLDAQTAIDVTTTAITVAELRLGVMRLPDGARRREIRRGVDQALDLFRGRILPFDERAATTYADVVTTRDARGRPISGADAQIAAIAHSQRGVLATRNTRDFEHLDLELIDPWTVAQP</sequence>
<keyword evidence="12" id="KW-1185">Reference proteome</keyword>
<keyword evidence="3 8" id="KW-0540">Nuclease</keyword>
<dbReference type="GO" id="GO:0090729">
    <property type="term" value="F:toxin activity"/>
    <property type="evidence" value="ECO:0007669"/>
    <property type="project" value="UniProtKB-KW"/>
</dbReference>
<dbReference type="Proteomes" id="UP000292686">
    <property type="component" value="Unassembled WGS sequence"/>
</dbReference>
<evidence type="ECO:0000256" key="2">
    <source>
        <dbReference type="ARBA" id="ARBA00022649"/>
    </source>
</evidence>
<dbReference type="RefSeq" id="WP_129171911.1">
    <property type="nucleotide sequence ID" value="NZ_JACCBI010000001.1"/>
</dbReference>
<dbReference type="InterPro" id="IPR029060">
    <property type="entry name" value="PIN-like_dom_sf"/>
</dbReference>
<reference evidence="10 13" key="2">
    <citation type="submission" date="2020-07" db="EMBL/GenBank/DDBJ databases">
        <title>Sequencing the genomes of 1000 actinobacteria strains.</title>
        <authorList>
            <person name="Klenk H.-P."/>
        </authorList>
    </citation>
    <scope>NUCLEOTIDE SEQUENCE [LARGE SCALE GENOMIC DNA]</scope>
    <source>
        <strain evidence="10 13">DSM 23870</strain>
    </source>
</reference>
<dbReference type="CDD" id="cd18731">
    <property type="entry name" value="PIN_NgFitB-like"/>
    <property type="match status" value="1"/>
</dbReference>
<dbReference type="EC" id="3.1.-.-" evidence="8"/>
<keyword evidence="2 8" id="KW-1277">Toxin-antitoxin system</keyword>
<dbReference type="InterPro" id="IPR002716">
    <property type="entry name" value="PIN_dom"/>
</dbReference>
<name>A0A4Q2MB10_9MICO</name>
<gene>
    <name evidence="8" type="primary">vapC</name>
    <name evidence="10" type="ORF">BJ972_002727</name>
    <name evidence="11" type="ORF">ESP50_00140</name>
</gene>
<keyword evidence="8" id="KW-0800">Toxin</keyword>
<reference evidence="11 12" key="1">
    <citation type="submission" date="2019-01" db="EMBL/GenBank/DDBJ databases">
        <title>Agromyces.</title>
        <authorList>
            <person name="Li J."/>
        </authorList>
    </citation>
    <scope>NUCLEOTIDE SEQUENCE [LARGE SCALE GENOMIC DNA]</scope>
    <source>
        <strain evidence="11 12">DSM 23870</strain>
    </source>
</reference>
<dbReference type="GO" id="GO:0016787">
    <property type="term" value="F:hydrolase activity"/>
    <property type="evidence" value="ECO:0007669"/>
    <property type="project" value="UniProtKB-KW"/>
</dbReference>
<dbReference type="AlphaFoldDB" id="A0A4Q2MB10"/>
<dbReference type="GO" id="GO:0004540">
    <property type="term" value="F:RNA nuclease activity"/>
    <property type="evidence" value="ECO:0007669"/>
    <property type="project" value="InterPro"/>
</dbReference>
<comment type="cofactor">
    <cofactor evidence="1 8">
        <name>Mg(2+)</name>
        <dbReference type="ChEBI" id="CHEBI:18420"/>
    </cofactor>
</comment>
<evidence type="ECO:0000313" key="10">
    <source>
        <dbReference type="EMBL" id="NYD68208.1"/>
    </source>
</evidence>
<dbReference type="PANTHER" id="PTHR33653">
    <property type="entry name" value="RIBONUCLEASE VAPC2"/>
    <property type="match status" value="1"/>
</dbReference>
<evidence type="ECO:0000256" key="4">
    <source>
        <dbReference type="ARBA" id="ARBA00022723"/>
    </source>
</evidence>
<dbReference type="InterPro" id="IPR050556">
    <property type="entry name" value="Type_II_TA_system_RNase"/>
</dbReference>
<dbReference type="Gene3D" id="3.40.50.1010">
    <property type="entry name" value="5'-nuclease"/>
    <property type="match status" value="1"/>
</dbReference>
<evidence type="ECO:0000256" key="1">
    <source>
        <dbReference type="ARBA" id="ARBA00001946"/>
    </source>
</evidence>
<dbReference type="Pfam" id="PF01850">
    <property type="entry name" value="PIN"/>
    <property type="match status" value="1"/>
</dbReference>
<comment type="caution">
    <text evidence="11">The sequence shown here is derived from an EMBL/GenBank/DDBJ whole genome shotgun (WGS) entry which is preliminary data.</text>
</comment>
<feature type="binding site" evidence="8">
    <location>
        <position position="5"/>
    </location>
    <ligand>
        <name>Mg(2+)</name>
        <dbReference type="ChEBI" id="CHEBI:18420"/>
    </ligand>
</feature>
<dbReference type="EMBL" id="SDPM01000001">
    <property type="protein sequence ID" value="RXZ87653.1"/>
    <property type="molecule type" value="Genomic_DNA"/>
</dbReference>
<feature type="binding site" evidence="8">
    <location>
        <position position="103"/>
    </location>
    <ligand>
        <name>Mg(2+)</name>
        <dbReference type="ChEBI" id="CHEBI:18420"/>
    </ligand>
</feature>
<evidence type="ECO:0000256" key="5">
    <source>
        <dbReference type="ARBA" id="ARBA00022801"/>
    </source>
</evidence>
<dbReference type="GO" id="GO:0000287">
    <property type="term" value="F:magnesium ion binding"/>
    <property type="evidence" value="ECO:0007669"/>
    <property type="project" value="UniProtKB-UniRule"/>
</dbReference>
<dbReference type="OrthoDB" id="9804823at2"/>
<proteinExistence type="inferred from homology"/>
<dbReference type="Proteomes" id="UP000581087">
    <property type="component" value="Unassembled WGS sequence"/>
</dbReference>
<dbReference type="PANTHER" id="PTHR33653:SF1">
    <property type="entry name" value="RIBONUCLEASE VAPC2"/>
    <property type="match status" value="1"/>
</dbReference>
<evidence type="ECO:0000259" key="9">
    <source>
        <dbReference type="Pfam" id="PF01850"/>
    </source>
</evidence>
<keyword evidence="6 8" id="KW-0460">Magnesium</keyword>
<dbReference type="SUPFAM" id="SSF88723">
    <property type="entry name" value="PIN domain-like"/>
    <property type="match status" value="1"/>
</dbReference>
<feature type="domain" description="PIN" evidence="9">
    <location>
        <begin position="2"/>
        <end position="129"/>
    </location>
</feature>
<protein>
    <recommendedName>
        <fullName evidence="8">Ribonuclease VapC</fullName>
        <shortName evidence="8">RNase VapC</shortName>
        <ecNumber evidence="8">3.1.-.-</ecNumber>
    </recommendedName>
    <alternativeName>
        <fullName evidence="8">Toxin VapC</fullName>
    </alternativeName>
</protein>
<evidence type="ECO:0000256" key="8">
    <source>
        <dbReference type="HAMAP-Rule" id="MF_00265"/>
    </source>
</evidence>
<evidence type="ECO:0000313" key="13">
    <source>
        <dbReference type="Proteomes" id="UP000581087"/>
    </source>
</evidence>
<dbReference type="HAMAP" id="MF_00265">
    <property type="entry name" value="VapC_Nob1"/>
    <property type="match status" value="1"/>
</dbReference>
<comment type="function">
    <text evidence="8">Toxic component of a toxin-antitoxin (TA) system. An RNase.</text>
</comment>
<dbReference type="EMBL" id="JACCBI010000001">
    <property type="protein sequence ID" value="NYD68208.1"/>
    <property type="molecule type" value="Genomic_DNA"/>
</dbReference>
<comment type="similarity">
    <text evidence="7 8">Belongs to the PINc/VapC protein family.</text>
</comment>
<evidence type="ECO:0000313" key="12">
    <source>
        <dbReference type="Proteomes" id="UP000292686"/>
    </source>
</evidence>
<evidence type="ECO:0000256" key="7">
    <source>
        <dbReference type="ARBA" id="ARBA00038093"/>
    </source>
</evidence>
<evidence type="ECO:0000313" key="11">
    <source>
        <dbReference type="EMBL" id="RXZ87653.1"/>
    </source>
</evidence>
<organism evidence="11 12">
    <name type="scientific">Agromyces atrinae</name>
    <dbReference type="NCBI Taxonomy" id="592376"/>
    <lineage>
        <taxon>Bacteria</taxon>
        <taxon>Bacillati</taxon>
        <taxon>Actinomycetota</taxon>
        <taxon>Actinomycetes</taxon>
        <taxon>Micrococcales</taxon>
        <taxon>Microbacteriaceae</taxon>
        <taxon>Agromyces</taxon>
    </lineage>
</organism>
<keyword evidence="5 8" id="KW-0378">Hydrolase</keyword>
<keyword evidence="4 8" id="KW-0479">Metal-binding</keyword>
<accession>A0A4Q2MB10</accession>
<evidence type="ECO:0000256" key="3">
    <source>
        <dbReference type="ARBA" id="ARBA00022722"/>
    </source>
</evidence>